<evidence type="ECO:0000256" key="12">
    <source>
        <dbReference type="PIRSR" id="PIRSR613273-1"/>
    </source>
</evidence>
<dbReference type="GO" id="GO:0031012">
    <property type="term" value="C:extracellular matrix"/>
    <property type="evidence" value="ECO:0007669"/>
    <property type="project" value="TreeGrafter"/>
</dbReference>
<dbReference type="InterPro" id="IPR001590">
    <property type="entry name" value="Peptidase_M12B"/>
</dbReference>
<evidence type="ECO:0000313" key="19">
    <source>
        <dbReference type="Proteomes" id="UP000786811"/>
    </source>
</evidence>
<keyword evidence="5 16" id="KW-0732">Signal</keyword>
<evidence type="ECO:0000256" key="9">
    <source>
        <dbReference type="ARBA" id="ARBA00023049"/>
    </source>
</evidence>
<feature type="binding site" evidence="13">
    <location>
        <position position="224"/>
    </location>
    <ligand>
        <name>Ca(2+)</name>
        <dbReference type="ChEBI" id="CHEBI:29108"/>
        <label>1</label>
    </ligand>
</feature>
<keyword evidence="11" id="KW-0325">Glycoprotein</keyword>
<feature type="disulfide bond" evidence="14">
    <location>
        <begin position="452"/>
        <end position="475"/>
    </location>
</feature>
<dbReference type="PRINTS" id="PR01857">
    <property type="entry name" value="ADAMTSFAMILY"/>
</dbReference>
<evidence type="ECO:0000256" key="8">
    <source>
        <dbReference type="ARBA" id="ARBA00022833"/>
    </source>
</evidence>
<proteinExistence type="predicted"/>
<protein>
    <submittedName>
        <fullName evidence="18">Similar to ADAMTS2: A disintegrin and metalloproteinase with thrombospondin motifs 2 (Bos taurus)</fullName>
    </submittedName>
</protein>
<feature type="disulfide bond" evidence="14">
    <location>
        <begin position="461"/>
        <end position="494"/>
    </location>
</feature>
<keyword evidence="4 13" id="KW-0479">Metal-binding</keyword>
<dbReference type="SUPFAM" id="SSF82895">
    <property type="entry name" value="TSP-1 type 1 repeat"/>
    <property type="match status" value="3"/>
</dbReference>
<dbReference type="Pfam" id="PF19236">
    <property type="entry name" value="ADAMTS_CR_3"/>
    <property type="match status" value="1"/>
</dbReference>
<dbReference type="SUPFAM" id="SSF55486">
    <property type="entry name" value="Metalloproteases ('zincins'), catalytic domain"/>
    <property type="match status" value="1"/>
</dbReference>
<evidence type="ECO:0000256" key="15">
    <source>
        <dbReference type="PROSITE-ProRule" id="PRU00276"/>
    </source>
</evidence>
<dbReference type="Gene3D" id="3.40.390.10">
    <property type="entry name" value="Collagenase (Catalytic Domain)"/>
    <property type="match status" value="1"/>
</dbReference>
<dbReference type="FunFam" id="2.20.100.10:FF:000005">
    <property type="entry name" value="ADAM metallopeptidase with thrombospondin type 1 motif 9"/>
    <property type="match status" value="1"/>
</dbReference>
<evidence type="ECO:0000256" key="10">
    <source>
        <dbReference type="ARBA" id="ARBA00023157"/>
    </source>
</evidence>
<feature type="binding site" evidence="13 15">
    <location>
        <position position="360"/>
    </location>
    <ligand>
        <name>Zn(2+)</name>
        <dbReference type="ChEBI" id="CHEBI:29105"/>
        <note>catalytic</note>
    </ligand>
</feature>
<dbReference type="Gene3D" id="2.20.100.10">
    <property type="entry name" value="Thrombospondin type-1 (TSP1) repeat"/>
    <property type="match status" value="3"/>
</dbReference>
<dbReference type="InterPro" id="IPR045371">
    <property type="entry name" value="ADAMTS_CR_3"/>
</dbReference>
<keyword evidence="10 14" id="KW-1015">Disulfide bond</keyword>
<evidence type="ECO:0000256" key="1">
    <source>
        <dbReference type="ARBA" id="ARBA00004613"/>
    </source>
</evidence>
<dbReference type="OrthoDB" id="5855429at2759"/>
<feature type="disulfide bond" evidence="14">
    <location>
        <begin position="488"/>
        <end position="499"/>
    </location>
</feature>
<feature type="binding site" evidence="13">
    <location>
        <position position="311"/>
    </location>
    <ligand>
        <name>Ca(2+)</name>
        <dbReference type="ChEBI" id="CHEBI:29108"/>
        <label>1</label>
    </ligand>
</feature>
<evidence type="ECO:0000256" key="4">
    <source>
        <dbReference type="ARBA" id="ARBA00022723"/>
    </source>
</evidence>
<evidence type="ECO:0000259" key="17">
    <source>
        <dbReference type="PROSITE" id="PS50215"/>
    </source>
</evidence>
<dbReference type="Proteomes" id="UP000786811">
    <property type="component" value="Unassembled WGS sequence"/>
</dbReference>
<feature type="signal peptide" evidence="16">
    <location>
        <begin position="1"/>
        <end position="20"/>
    </location>
</feature>
<keyword evidence="2" id="KW-0964">Secreted</keyword>
<dbReference type="InterPro" id="IPR013273">
    <property type="entry name" value="ADAMTS/ADAMTS-like"/>
</dbReference>
<feature type="binding site" evidence="13">
    <location>
        <position position="415"/>
    </location>
    <ligand>
        <name>Ca(2+)</name>
        <dbReference type="ChEBI" id="CHEBI:29108"/>
        <label>1</label>
    </ligand>
</feature>
<sequence length="1070" mass="120482">MNKIILIHTIIFTLHAIIVAETNKIRVINRGFVSPKILYPASKILRRSIDSKINNVYVSVGNWTLKTRVSSRLTSPKINWISSDPRFATSGMKNVKSAENCTVLNGHVQKTNFQSIVTICDDNFYIVVFLNSKTLTLYPTTNGSHILQEIRAPKIKRHSRNFNDLTEDTFDLYRDIGPTNVQKKPSEEGEDKFSLNFTNSLLMYKYLERPASGDTKTSPSQWLELGVAVDYSVIEFHGEQVQQYIFALLNIVSAIYSHPSLEANLRLVIVRIIFYADKKDSMIHLGNARKSLENVNKWNRKLLSSVSKPHDVAVWLTRLDIGGPSGYAPVSGVCDPARSCALNRDEGLTSAFIIAHELAHILGLTHDGDKAADNSCADEVTGSVMAPVVAATFHRFHWSVCSRTEFHHRSRDWTCLNNHPELNNATYLKASPETFTMDEQCRMEFGDGYELCKRLDLTGLCAHLWCAHKDHNKLCKTKKGPPLNGTPCGKNKRCVDGNCQSIDQSNFQLALLKKNISINGGWSLWSQGKCSTTCGVGVIVRYRYCNNPIPFGGKDCEGPSKELIICNQEDCPLKNDPRREQCTRLTSEAVGIRTGDSKLRASWVAHYIADDKLNCRVICRNSGTGSVYISSEFVSDGTPCSYESTDICIKGSCYSMGCDRVLYSGKRLDACGNCEGDNSTCTSISSNFQRKIRRATTRLAIVPADSYDISIEVKLICTRNQTIKLMFRDGKRKKHAVDFFFDDGTTEAMIIVEGTGFRIKKIRDLFKINGRGPTLAPVTVSIKVPEYRRSGAVLIDFRYVIERREERSNYSWFSGGWSPCSASCGGGVRYRTVACKNEKTGSVVSKKKCLLIMKPVQQMEKCNTFSCQFKWITGPWEGCSKSCGSTGVQRRELYCVHSSFPDNNVTNINKQLVYRAMLSHGICKAYQAPVNKQNCNRFPCRVRGYWLYKGWSQFISRIMLRVNSITINNPLLCLQACGHSSQSRVPRCLPQDKDSFDCRHNTQPNELQACKDKLDSNNNITVKKYVGEMKEATAFREKFFSSKLSCVFIIRFYAFNFVVMEIWKVESAGL</sequence>
<organism evidence="18 19">
    <name type="scientific">Cotesia congregata</name>
    <name type="common">Parasitoid wasp</name>
    <name type="synonym">Apanteles congregatus</name>
    <dbReference type="NCBI Taxonomy" id="51543"/>
    <lineage>
        <taxon>Eukaryota</taxon>
        <taxon>Metazoa</taxon>
        <taxon>Ecdysozoa</taxon>
        <taxon>Arthropoda</taxon>
        <taxon>Hexapoda</taxon>
        <taxon>Insecta</taxon>
        <taxon>Pterygota</taxon>
        <taxon>Neoptera</taxon>
        <taxon>Endopterygota</taxon>
        <taxon>Hymenoptera</taxon>
        <taxon>Apocrita</taxon>
        <taxon>Ichneumonoidea</taxon>
        <taxon>Braconidae</taxon>
        <taxon>Microgastrinae</taxon>
        <taxon>Cotesia</taxon>
    </lineage>
</organism>
<accession>A0A8J2HQ40</accession>
<dbReference type="InterPro" id="IPR036383">
    <property type="entry name" value="TSP1_rpt_sf"/>
</dbReference>
<dbReference type="GO" id="GO:0005576">
    <property type="term" value="C:extracellular region"/>
    <property type="evidence" value="ECO:0007669"/>
    <property type="project" value="UniProtKB-SubCell"/>
</dbReference>
<dbReference type="PANTHER" id="PTHR13723">
    <property type="entry name" value="ADAMTS A DISINTEGRIN AND METALLOPROTEASE WITH THROMBOSPONDIN MOTIFS PROTEASE"/>
    <property type="match status" value="1"/>
</dbReference>
<feature type="domain" description="Peptidase M12B" evidence="17">
    <location>
        <begin position="221"/>
        <end position="420"/>
    </location>
</feature>
<dbReference type="AlphaFoldDB" id="A0A8J2HQ40"/>
<reference evidence="18" key="1">
    <citation type="submission" date="2021-04" db="EMBL/GenBank/DDBJ databases">
        <authorList>
            <person name="Chebbi M.A.C M."/>
        </authorList>
    </citation>
    <scope>NUCLEOTIDE SEQUENCE</scope>
</reference>
<evidence type="ECO:0000313" key="18">
    <source>
        <dbReference type="EMBL" id="CAG5106094.1"/>
    </source>
</evidence>
<keyword evidence="8 13" id="KW-0862">Zinc</keyword>
<dbReference type="Gene3D" id="3.40.1620.60">
    <property type="match status" value="1"/>
</dbReference>
<dbReference type="GO" id="GO:0004222">
    <property type="term" value="F:metalloendopeptidase activity"/>
    <property type="evidence" value="ECO:0007669"/>
    <property type="project" value="InterPro"/>
</dbReference>
<dbReference type="InterPro" id="IPR000884">
    <property type="entry name" value="TSP1_rpt"/>
</dbReference>
<dbReference type="EMBL" id="CAJNRD030001124">
    <property type="protein sequence ID" value="CAG5106094.1"/>
    <property type="molecule type" value="Genomic_DNA"/>
</dbReference>
<feature type="binding site" evidence="13 15">
    <location>
        <position position="366"/>
    </location>
    <ligand>
        <name>Zn(2+)</name>
        <dbReference type="ChEBI" id="CHEBI:29105"/>
        <note>catalytic</note>
    </ligand>
</feature>
<dbReference type="Pfam" id="PF19030">
    <property type="entry name" value="TSP1_ADAMTS"/>
    <property type="match status" value="2"/>
</dbReference>
<evidence type="ECO:0000256" key="5">
    <source>
        <dbReference type="ARBA" id="ARBA00022729"/>
    </source>
</evidence>
<feature type="binding site" evidence="13 15">
    <location>
        <position position="356"/>
    </location>
    <ligand>
        <name>Zn(2+)</name>
        <dbReference type="ChEBI" id="CHEBI:29105"/>
        <note>catalytic</note>
    </ligand>
</feature>
<evidence type="ECO:0000256" key="11">
    <source>
        <dbReference type="ARBA" id="ARBA00023180"/>
    </source>
</evidence>
<dbReference type="Pfam" id="PF00090">
    <property type="entry name" value="TSP_1"/>
    <property type="match status" value="1"/>
</dbReference>
<dbReference type="CDD" id="cd04273">
    <property type="entry name" value="ZnMc_ADAMTS_like"/>
    <property type="match status" value="1"/>
</dbReference>
<comment type="caution">
    <text evidence="18">The sequence shown here is derived from an EMBL/GenBank/DDBJ whole genome shotgun (WGS) entry which is preliminary data.</text>
</comment>
<dbReference type="GO" id="GO:0030198">
    <property type="term" value="P:extracellular matrix organization"/>
    <property type="evidence" value="ECO:0007669"/>
    <property type="project" value="InterPro"/>
</dbReference>
<dbReference type="Pfam" id="PF01421">
    <property type="entry name" value="Reprolysin"/>
    <property type="match status" value="1"/>
</dbReference>
<feature type="disulfide bond" evidence="14">
    <location>
        <begin position="441"/>
        <end position="466"/>
    </location>
</feature>
<feature type="disulfide bond" evidence="14">
    <location>
        <begin position="530"/>
        <end position="566"/>
    </location>
</feature>
<dbReference type="Pfam" id="PF17771">
    <property type="entry name" value="ADAMTS_CR_2"/>
    <property type="match status" value="1"/>
</dbReference>
<feature type="active site" evidence="12 15">
    <location>
        <position position="357"/>
    </location>
</feature>
<evidence type="ECO:0000256" key="13">
    <source>
        <dbReference type="PIRSR" id="PIRSR613273-2"/>
    </source>
</evidence>
<keyword evidence="3" id="KW-0645">Protease</keyword>
<comment type="subcellular location">
    <subcellularLocation>
        <location evidence="1">Secreted</location>
    </subcellularLocation>
</comment>
<keyword evidence="13" id="KW-0106">Calcium</keyword>
<dbReference type="InterPro" id="IPR050439">
    <property type="entry name" value="ADAMTS_ADAMTS-like"/>
</dbReference>
<dbReference type="GO" id="GO:0006508">
    <property type="term" value="P:proteolysis"/>
    <property type="evidence" value="ECO:0007669"/>
    <property type="project" value="UniProtKB-KW"/>
</dbReference>
<evidence type="ECO:0000256" key="14">
    <source>
        <dbReference type="PIRSR" id="PIRSR613273-3"/>
    </source>
</evidence>
<comment type="caution">
    <text evidence="15">Lacks conserved residue(s) required for the propagation of feature annotation.</text>
</comment>
<dbReference type="Gene3D" id="2.60.120.830">
    <property type="match status" value="1"/>
</dbReference>
<dbReference type="PROSITE" id="PS50215">
    <property type="entry name" value="ADAM_MEPRO"/>
    <property type="match status" value="1"/>
</dbReference>
<gene>
    <name evidence="18" type="ORF">HICCMSTLAB_LOCUS12094</name>
</gene>
<feature type="binding site" evidence="13">
    <location>
        <position position="224"/>
    </location>
    <ligand>
        <name>Ca(2+)</name>
        <dbReference type="ChEBI" id="CHEBI:29108"/>
        <label>2</label>
    </ligand>
</feature>
<feature type="chain" id="PRO_5035202717" evidence="16">
    <location>
        <begin position="21"/>
        <end position="1070"/>
    </location>
</feature>
<name>A0A8J2HQ40_COTCN</name>
<dbReference type="GO" id="GO:0046872">
    <property type="term" value="F:metal ion binding"/>
    <property type="evidence" value="ECO:0007669"/>
    <property type="project" value="UniProtKB-KW"/>
</dbReference>
<keyword evidence="6" id="KW-0677">Repeat</keyword>
<evidence type="ECO:0000256" key="7">
    <source>
        <dbReference type="ARBA" id="ARBA00022801"/>
    </source>
</evidence>
<feature type="disulfide bond" evidence="14">
    <location>
        <begin position="545"/>
        <end position="556"/>
    </location>
</feature>
<feature type="disulfide bond" evidence="14">
    <location>
        <begin position="334"/>
        <end position="415"/>
    </location>
</feature>
<evidence type="ECO:0000256" key="6">
    <source>
        <dbReference type="ARBA" id="ARBA00022737"/>
    </source>
</evidence>
<feature type="disulfide bond" evidence="14">
    <location>
        <begin position="534"/>
        <end position="571"/>
    </location>
</feature>
<keyword evidence="19" id="KW-1185">Reference proteome</keyword>
<evidence type="ECO:0000256" key="3">
    <source>
        <dbReference type="ARBA" id="ARBA00022670"/>
    </source>
</evidence>
<dbReference type="InterPro" id="IPR024079">
    <property type="entry name" value="MetalloPept_cat_dom_sf"/>
</dbReference>
<dbReference type="PANTHER" id="PTHR13723:SF304">
    <property type="entry name" value="A DISINTEGRIN AND METALLOPROTEINASE WITH THROMBOSPONDIN MOTIFS 2-LIKE PROTEIN"/>
    <property type="match status" value="1"/>
</dbReference>
<keyword evidence="7" id="KW-0378">Hydrolase</keyword>
<comment type="cofactor">
    <cofactor evidence="13">
        <name>Zn(2+)</name>
        <dbReference type="ChEBI" id="CHEBI:29105"/>
    </cofactor>
    <text evidence="13">Binds 1 zinc ion per subunit.</text>
</comment>
<keyword evidence="9" id="KW-0482">Metalloprotease</keyword>
<evidence type="ECO:0000256" key="16">
    <source>
        <dbReference type="SAM" id="SignalP"/>
    </source>
</evidence>
<dbReference type="SMART" id="SM00209">
    <property type="entry name" value="TSP1"/>
    <property type="match status" value="3"/>
</dbReference>
<dbReference type="PROSITE" id="PS50092">
    <property type="entry name" value="TSP1"/>
    <property type="match status" value="3"/>
</dbReference>
<dbReference type="FunFam" id="2.20.100.10:FF:000001">
    <property type="entry name" value="semaphorin-5A isoform X1"/>
    <property type="match status" value="1"/>
</dbReference>
<dbReference type="InterPro" id="IPR041645">
    <property type="entry name" value="ADAMTS_CR_2"/>
</dbReference>
<evidence type="ECO:0000256" key="2">
    <source>
        <dbReference type="ARBA" id="ARBA00022525"/>
    </source>
</evidence>